<keyword evidence="11" id="KW-1185">Reference proteome</keyword>
<dbReference type="GO" id="GO:0046872">
    <property type="term" value="F:metal ion binding"/>
    <property type="evidence" value="ECO:0007669"/>
    <property type="project" value="UniProtKB-KW"/>
</dbReference>
<sequence length="240" mass="26563">MASPARPTAPPAAAPATPIRRSGPRPGRRQAWQVWALYVVGFVPAVWTFYLGATDQLGADPVKSFEHSLGLWALRFLILTLCVTPLREITGMSLIRYRRALGLLAFYYAAMHLSTYLILDQGLDIAAVVADVLKRLFITIGMAAFVMLIPLAVTSNGYFIRRLGRNWGRLHKLIYLAAAAGAVHFVMSVKSWPTEPLVYAGIVAVLLTYRLLRPLWRPKRRGSARQRSAGTPLAGQPRQV</sequence>
<keyword evidence="2 7" id="KW-0813">Transport</keyword>
<comment type="similarity">
    <text evidence="7">Belongs to the MsrQ family.</text>
</comment>
<keyword evidence="7" id="KW-0349">Heme</keyword>
<evidence type="ECO:0000313" key="11">
    <source>
        <dbReference type="Proteomes" id="UP000199647"/>
    </source>
</evidence>
<comment type="function">
    <text evidence="7">Part of the MsrPQ system that repairs oxidized periplasmic proteins containing methionine sulfoxide residues (Met-O), using respiratory chain electrons. Thus protects these proteins from oxidative-stress damage caused by reactive species of oxygen and chlorine generated by the host defense mechanisms. MsrPQ is essential for the maintenance of envelope integrity under bleach stress, rescuing a wide series of structurally unrelated periplasmic proteins from methionine oxidation. MsrQ provides electrons for reduction to the reductase catalytic subunit MsrP, using the quinone pool of the respiratory chain.</text>
</comment>
<dbReference type="GO" id="GO:0010181">
    <property type="term" value="F:FMN binding"/>
    <property type="evidence" value="ECO:0007669"/>
    <property type="project" value="UniProtKB-UniRule"/>
</dbReference>
<dbReference type="HAMAP" id="MF_01207">
    <property type="entry name" value="MsrQ"/>
    <property type="match status" value="1"/>
</dbReference>
<evidence type="ECO:0000259" key="9">
    <source>
        <dbReference type="Pfam" id="PF01794"/>
    </source>
</evidence>
<dbReference type="EMBL" id="FOFG01000009">
    <property type="protein sequence ID" value="SEQ92079.1"/>
    <property type="molecule type" value="Genomic_DNA"/>
</dbReference>
<accession>A0A1H9JZ15</accession>
<feature type="transmembrane region" description="Helical" evidence="7">
    <location>
        <begin position="31"/>
        <end position="50"/>
    </location>
</feature>
<keyword evidence="6 7" id="KW-0472">Membrane</keyword>
<dbReference type="Proteomes" id="UP000199647">
    <property type="component" value="Unassembled WGS sequence"/>
</dbReference>
<feature type="transmembrane region" description="Helical" evidence="7">
    <location>
        <begin position="139"/>
        <end position="161"/>
    </location>
</feature>
<dbReference type="GO" id="GO:0020037">
    <property type="term" value="F:heme binding"/>
    <property type="evidence" value="ECO:0007669"/>
    <property type="project" value="UniProtKB-UniRule"/>
</dbReference>
<comment type="cofactor">
    <cofactor evidence="7">
        <name>heme b</name>
        <dbReference type="ChEBI" id="CHEBI:60344"/>
    </cofactor>
    <text evidence="7">Binds 1 heme b (iron(II)-protoporphyrin IX) group per subunit.</text>
</comment>
<evidence type="ECO:0000256" key="3">
    <source>
        <dbReference type="ARBA" id="ARBA00022692"/>
    </source>
</evidence>
<feature type="domain" description="Ferric oxidoreductase" evidence="9">
    <location>
        <begin position="69"/>
        <end position="181"/>
    </location>
</feature>
<dbReference type="InterPro" id="IPR013130">
    <property type="entry name" value="Fe3_Rdtase_TM_dom"/>
</dbReference>
<evidence type="ECO:0000256" key="7">
    <source>
        <dbReference type="HAMAP-Rule" id="MF_01207"/>
    </source>
</evidence>
<dbReference type="RefSeq" id="WP_092497057.1">
    <property type="nucleotide sequence ID" value="NZ_FOFG01000009.1"/>
</dbReference>
<dbReference type="GO" id="GO:0005886">
    <property type="term" value="C:plasma membrane"/>
    <property type="evidence" value="ECO:0007669"/>
    <property type="project" value="UniProtKB-SubCell"/>
</dbReference>
<proteinExistence type="inferred from homology"/>
<feature type="transmembrane region" description="Helical" evidence="7">
    <location>
        <begin position="101"/>
        <end position="119"/>
    </location>
</feature>
<evidence type="ECO:0000256" key="1">
    <source>
        <dbReference type="ARBA" id="ARBA00004141"/>
    </source>
</evidence>
<organism evidence="10 11">
    <name type="scientific">Faunimonas pinastri</name>
    <dbReference type="NCBI Taxonomy" id="1855383"/>
    <lineage>
        <taxon>Bacteria</taxon>
        <taxon>Pseudomonadati</taxon>
        <taxon>Pseudomonadota</taxon>
        <taxon>Alphaproteobacteria</taxon>
        <taxon>Hyphomicrobiales</taxon>
        <taxon>Afifellaceae</taxon>
        <taxon>Faunimonas</taxon>
    </lineage>
</organism>
<keyword evidence="7" id="KW-0285">Flavoprotein</keyword>
<keyword evidence="5 7" id="KW-0408">Iron</keyword>
<dbReference type="Pfam" id="PF01794">
    <property type="entry name" value="Ferric_reduct"/>
    <property type="match status" value="1"/>
</dbReference>
<dbReference type="GO" id="GO:0016679">
    <property type="term" value="F:oxidoreductase activity, acting on diphenols and related substances as donors"/>
    <property type="evidence" value="ECO:0007669"/>
    <property type="project" value="TreeGrafter"/>
</dbReference>
<evidence type="ECO:0000256" key="2">
    <source>
        <dbReference type="ARBA" id="ARBA00022448"/>
    </source>
</evidence>
<keyword evidence="7" id="KW-0288">FMN</keyword>
<keyword evidence="7" id="KW-1003">Cell membrane</keyword>
<dbReference type="PANTHER" id="PTHR36964:SF1">
    <property type="entry name" value="PROTEIN-METHIONINE-SULFOXIDE REDUCTASE HEME-BINDING SUBUNIT MSRQ"/>
    <property type="match status" value="1"/>
</dbReference>
<dbReference type="GO" id="GO:0009055">
    <property type="term" value="F:electron transfer activity"/>
    <property type="evidence" value="ECO:0007669"/>
    <property type="project" value="UniProtKB-UniRule"/>
</dbReference>
<evidence type="ECO:0000256" key="5">
    <source>
        <dbReference type="ARBA" id="ARBA00023004"/>
    </source>
</evidence>
<feature type="transmembrane region" description="Helical" evidence="7">
    <location>
        <begin position="196"/>
        <end position="212"/>
    </location>
</feature>
<evidence type="ECO:0000256" key="6">
    <source>
        <dbReference type="ARBA" id="ARBA00023136"/>
    </source>
</evidence>
<evidence type="ECO:0000313" key="10">
    <source>
        <dbReference type="EMBL" id="SEQ92079.1"/>
    </source>
</evidence>
<evidence type="ECO:0000256" key="8">
    <source>
        <dbReference type="SAM" id="MobiDB-lite"/>
    </source>
</evidence>
<comment type="subunit">
    <text evidence="7">Heterodimer of a catalytic subunit (MsrP) and a heme-binding subunit (MsrQ).</text>
</comment>
<dbReference type="InterPro" id="IPR022837">
    <property type="entry name" value="MsrQ-like"/>
</dbReference>
<comment type="subcellular location">
    <subcellularLocation>
        <location evidence="7">Cell membrane</location>
        <topology evidence="7">Multi-pass membrane protein</topology>
    </subcellularLocation>
    <subcellularLocation>
        <location evidence="1">Membrane</location>
        <topology evidence="1">Multi-pass membrane protein</topology>
    </subcellularLocation>
</comment>
<gene>
    <name evidence="7" type="primary">msrQ</name>
    <name evidence="10" type="ORF">SAMN05216548_10922</name>
</gene>
<feature type="region of interest" description="Disordered" evidence="8">
    <location>
        <begin position="1"/>
        <end position="25"/>
    </location>
</feature>
<feature type="transmembrane region" description="Helical" evidence="7">
    <location>
        <begin position="70"/>
        <end position="89"/>
    </location>
</feature>
<reference evidence="10 11" key="1">
    <citation type="submission" date="2016-10" db="EMBL/GenBank/DDBJ databases">
        <authorList>
            <person name="de Groot N.N."/>
        </authorList>
    </citation>
    <scope>NUCLEOTIDE SEQUENCE [LARGE SCALE GENOMIC DNA]</scope>
    <source>
        <strain evidence="10 11">A52C2</strain>
    </source>
</reference>
<name>A0A1H9JZ15_9HYPH</name>
<feature type="transmembrane region" description="Helical" evidence="7">
    <location>
        <begin position="173"/>
        <end position="190"/>
    </location>
</feature>
<dbReference type="GO" id="GO:0030091">
    <property type="term" value="P:protein repair"/>
    <property type="evidence" value="ECO:0007669"/>
    <property type="project" value="UniProtKB-UniRule"/>
</dbReference>
<keyword evidence="7" id="KW-0249">Electron transport</keyword>
<keyword evidence="3 7" id="KW-0812">Transmembrane</keyword>
<dbReference type="AlphaFoldDB" id="A0A1H9JZ15"/>
<dbReference type="NCBIfam" id="NF003833">
    <property type="entry name" value="PRK05419.1-5"/>
    <property type="match status" value="1"/>
</dbReference>
<protein>
    <recommendedName>
        <fullName evidence="7">Protein-methionine-sulfoxide reductase heme-binding subunit MsrQ</fullName>
    </recommendedName>
    <alternativeName>
        <fullName evidence="7">Flavocytochrome MsrQ</fullName>
    </alternativeName>
</protein>
<comment type="cofactor">
    <cofactor evidence="7">
        <name>FMN</name>
        <dbReference type="ChEBI" id="CHEBI:58210"/>
    </cofactor>
    <text evidence="7">Binds 1 FMN per subunit.</text>
</comment>
<dbReference type="STRING" id="1855383.SAMN05216548_10922"/>
<dbReference type="PANTHER" id="PTHR36964">
    <property type="entry name" value="PROTEIN-METHIONINE-SULFOXIDE REDUCTASE HEME-BINDING SUBUNIT MSRQ"/>
    <property type="match status" value="1"/>
</dbReference>
<evidence type="ECO:0000256" key="4">
    <source>
        <dbReference type="ARBA" id="ARBA00022989"/>
    </source>
</evidence>
<dbReference type="OrthoDB" id="9788328at2"/>
<keyword evidence="4 7" id="KW-1133">Transmembrane helix</keyword>
<keyword evidence="7" id="KW-0479">Metal-binding</keyword>